<reference evidence="1 2" key="1">
    <citation type="journal article" date="2008" name="Proc. Natl. Acad. Sci. U.S.A.">
        <title>The genome of Cyanothece 51142, a unicellular diazotrophic cyanobacterium important in the marine nitrogen cycle.</title>
        <authorList>
            <person name="Welsh E.A."/>
            <person name="Liberton M."/>
            <person name="Stoeckel J."/>
            <person name="Loh T."/>
            <person name="Elvitigala T."/>
            <person name="Wang C."/>
            <person name="Wollam A."/>
            <person name="Fulton R.S."/>
            <person name="Clifton S.W."/>
            <person name="Jacobs J.M."/>
            <person name="Aurora R."/>
            <person name="Ghosh B.K."/>
            <person name="Sherman L.A."/>
            <person name="Smith R.D."/>
            <person name="Wilson R.K."/>
            <person name="Pakrasi H.B."/>
        </authorList>
    </citation>
    <scope>NUCLEOTIDE SEQUENCE [LARGE SCALE GENOMIC DNA]</scope>
    <source>
        <strain evidence="2">ATCC 51142 / BH68</strain>
    </source>
</reference>
<name>B1X0I4_CROS5</name>
<proteinExistence type="predicted"/>
<evidence type="ECO:0000313" key="2">
    <source>
        <dbReference type="Proteomes" id="UP000001203"/>
    </source>
</evidence>
<protein>
    <submittedName>
        <fullName evidence="1">Uncharacterized protein</fullName>
    </submittedName>
</protein>
<dbReference type="EMBL" id="CP000806">
    <property type="protein sequence ID" value="ACB51273.1"/>
    <property type="molecule type" value="Genomic_DNA"/>
</dbReference>
<dbReference type="KEGG" id="cyt:cce_1923"/>
<evidence type="ECO:0000313" key="1">
    <source>
        <dbReference type="EMBL" id="ACB51273.1"/>
    </source>
</evidence>
<organism evidence="1 2">
    <name type="scientific">Crocosphaera subtropica (strain ATCC 51142 / BH68)</name>
    <name type="common">Cyanothece sp. (strain ATCC 51142)</name>
    <dbReference type="NCBI Taxonomy" id="43989"/>
    <lineage>
        <taxon>Bacteria</taxon>
        <taxon>Bacillati</taxon>
        <taxon>Cyanobacteriota</taxon>
        <taxon>Cyanophyceae</taxon>
        <taxon>Oscillatoriophycideae</taxon>
        <taxon>Chroococcales</taxon>
        <taxon>Aphanothecaceae</taxon>
        <taxon>Crocosphaera</taxon>
        <taxon>Crocosphaera subtropica</taxon>
    </lineage>
</organism>
<dbReference type="AlphaFoldDB" id="B1X0I4"/>
<gene>
    <name evidence="1" type="ordered locus">cce_1923</name>
</gene>
<keyword evidence="2" id="KW-1185">Reference proteome</keyword>
<sequence>MEKDIPYIYIFNFFHQNSNKNNFNQIHPLQKSKNNKSFLAKN</sequence>
<dbReference type="HOGENOM" id="CLU_3250283_0_0_3"/>
<accession>B1X0I4</accession>
<dbReference type="Proteomes" id="UP000001203">
    <property type="component" value="Chromosome circular"/>
</dbReference>